<dbReference type="PANTHER" id="PTHR43547">
    <property type="entry name" value="TWO-COMPONENT HISTIDINE KINASE"/>
    <property type="match status" value="1"/>
</dbReference>
<dbReference type="Proteomes" id="UP001595665">
    <property type="component" value="Unassembled WGS sequence"/>
</dbReference>
<evidence type="ECO:0000259" key="7">
    <source>
        <dbReference type="PROSITE" id="PS50109"/>
    </source>
</evidence>
<evidence type="ECO:0000256" key="5">
    <source>
        <dbReference type="ARBA" id="ARBA00022777"/>
    </source>
</evidence>
<comment type="catalytic activity">
    <reaction evidence="1">
        <text>ATP + protein L-histidine = ADP + protein N-phospho-L-histidine.</text>
        <dbReference type="EC" id="2.7.13.3"/>
    </reaction>
</comment>
<keyword evidence="4" id="KW-0808">Transferase</keyword>
<dbReference type="EC" id="2.7.13.3" evidence="2"/>
<dbReference type="InterPro" id="IPR035965">
    <property type="entry name" value="PAS-like_dom_sf"/>
</dbReference>
<gene>
    <name evidence="11" type="ORF">ACFOPH_05300</name>
</gene>
<dbReference type="PANTHER" id="PTHR43547:SF2">
    <property type="entry name" value="HYBRID SIGNAL TRANSDUCTION HISTIDINE KINASE C"/>
    <property type="match status" value="1"/>
</dbReference>
<dbReference type="SUPFAM" id="SSF55781">
    <property type="entry name" value="GAF domain-like"/>
    <property type="match status" value="1"/>
</dbReference>
<dbReference type="PROSITE" id="PS50109">
    <property type="entry name" value="HIS_KIN"/>
    <property type="match status" value="1"/>
</dbReference>
<feature type="domain" description="PAC" evidence="10">
    <location>
        <begin position="378"/>
        <end position="430"/>
    </location>
</feature>
<dbReference type="Pfam" id="PF08448">
    <property type="entry name" value="PAS_4"/>
    <property type="match status" value="1"/>
</dbReference>
<feature type="modified residue" description="4-aspartylphosphate" evidence="6">
    <location>
        <position position="739"/>
    </location>
</feature>
<dbReference type="InterPro" id="IPR001789">
    <property type="entry name" value="Sig_transdc_resp-reg_receiver"/>
</dbReference>
<evidence type="ECO:0000256" key="3">
    <source>
        <dbReference type="ARBA" id="ARBA00022553"/>
    </source>
</evidence>
<keyword evidence="3 6" id="KW-0597">Phosphoprotein</keyword>
<keyword evidence="11" id="KW-0067">ATP-binding</keyword>
<dbReference type="InterPro" id="IPR000014">
    <property type="entry name" value="PAS"/>
</dbReference>
<evidence type="ECO:0000256" key="2">
    <source>
        <dbReference type="ARBA" id="ARBA00012438"/>
    </source>
</evidence>
<evidence type="ECO:0000256" key="4">
    <source>
        <dbReference type="ARBA" id="ARBA00022679"/>
    </source>
</evidence>
<dbReference type="InterPro" id="IPR003661">
    <property type="entry name" value="HisK_dim/P_dom"/>
</dbReference>
<dbReference type="PROSITE" id="PS50112">
    <property type="entry name" value="PAS"/>
    <property type="match status" value="1"/>
</dbReference>
<evidence type="ECO:0000256" key="6">
    <source>
        <dbReference type="PROSITE-ProRule" id="PRU00169"/>
    </source>
</evidence>
<dbReference type="InterPro" id="IPR011006">
    <property type="entry name" value="CheY-like_superfamily"/>
</dbReference>
<dbReference type="InterPro" id="IPR036890">
    <property type="entry name" value="HATPase_C_sf"/>
</dbReference>
<comment type="caution">
    <text evidence="11">The sequence shown here is derived from an EMBL/GenBank/DDBJ whole genome shotgun (WGS) entry which is preliminary data.</text>
</comment>
<keyword evidence="12" id="KW-1185">Reference proteome</keyword>
<dbReference type="InterPro" id="IPR004358">
    <property type="entry name" value="Sig_transdc_His_kin-like_C"/>
</dbReference>
<organism evidence="11 12">
    <name type="scientific">Massilia haematophila</name>
    <dbReference type="NCBI Taxonomy" id="457923"/>
    <lineage>
        <taxon>Bacteria</taxon>
        <taxon>Pseudomonadati</taxon>
        <taxon>Pseudomonadota</taxon>
        <taxon>Betaproteobacteria</taxon>
        <taxon>Burkholderiales</taxon>
        <taxon>Oxalobacteraceae</taxon>
        <taxon>Telluria group</taxon>
        <taxon>Massilia</taxon>
    </lineage>
</organism>
<name>A0ABV7PEQ4_9BURK</name>
<dbReference type="SUPFAM" id="SSF55874">
    <property type="entry name" value="ATPase domain of HSP90 chaperone/DNA topoisomerase II/histidine kinase"/>
    <property type="match status" value="1"/>
</dbReference>
<dbReference type="PROSITE" id="PS50110">
    <property type="entry name" value="RESPONSE_REGULATORY"/>
    <property type="match status" value="1"/>
</dbReference>
<dbReference type="InterPro" id="IPR000700">
    <property type="entry name" value="PAS-assoc_C"/>
</dbReference>
<proteinExistence type="predicted"/>
<dbReference type="Gene3D" id="3.40.50.2300">
    <property type="match status" value="1"/>
</dbReference>
<keyword evidence="11" id="KW-0547">Nucleotide-binding</keyword>
<dbReference type="SUPFAM" id="SSF55785">
    <property type="entry name" value="PYP-like sensor domain (PAS domain)"/>
    <property type="match status" value="2"/>
</dbReference>
<dbReference type="SMART" id="SM00091">
    <property type="entry name" value="PAS"/>
    <property type="match status" value="2"/>
</dbReference>
<feature type="domain" description="Response regulatory" evidence="8">
    <location>
        <begin position="684"/>
        <end position="806"/>
    </location>
</feature>
<reference evidence="12" key="1">
    <citation type="journal article" date="2019" name="Int. J. Syst. Evol. Microbiol.">
        <title>The Global Catalogue of Microorganisms (GCM) 10K type strain sequencing project: providing services to taxonomists for standard genome sequencing and annotation.</title>
        <authorList>
            <consortium name="The Broad Institute Genomics Platform"/>
            <consortium name="The Broad Institute Genome Sequencing Center for Infectious Disease"/>
            <person name="Wu L."/>
            <person name="Ma J."/>
        </authorList>
    </citation>
    <scope>NUCLEOTIDE SEQUENCE [LARGE SCALE GENOMIC DNA]</scope>
    <source>
        <strain evidence="12">CCM 7480</strain>
    </source>
</reference>
<evidence type="ECO:0000313" key="12">
    <source>
        <dbReference type="Proteomes" id="UP001595665"/>
    </source>
</evidence>
<evidence type="ECO:0000259" key="9">
    <source>
        <dbReference type="PROSITE" id="PS50112"/>
    </source>
</evidence>
<dbReference type="InterPro" id="IPR005467">
    <property type="entry name" value="His_kinase_dom"/>
</dbReference>
<dbReference type="SUPFAM" id="SSF52172">
    <property type="entry name" value="CheY-like"/>
    <property type="match status" value="1"/>
</dbReference>
<dbReference type="SMART" id="SM00065">
    <property type="entry name" value="GAF"/>
    <property type="match status" value="1"/>
</dbReference>
<dbReference type="SMART" id="SM00387">
    <property type="entry name" value="HATPase_c"/>
    <property type="match status" value="1"/>
</dbReference>
<dbReference type="Pfam" id="PF00512">
    <property type="entry name" value="HisKA"/>
    <property type="match status" value="1"/>
</dbReference>
<feature type="domain" description="Histidine kinase" evidence="7">
    <location>
        <begin position="441"/>
        <end position="659"/>
    </location>
</feature>
<accession>A0ABV7PEQ4</accession>
<keyword evidence="5" id="KW-0418">Kinase</keyword>
<dbReference type="CDD" id="cd00130">
    <property type="entry name" value="PAS"/>
    <property type="match status" value="1"/>
</dbReference>
<evidence type="ECO:0000259" key="10">
    <source>
        <dbReference type="PROSITE" id="PS50113"/>
    </source>
</evidence>
<dbReference type="PRINTS" id="PR00344">
    <property type="entry name" value="BCTRLSENSOR"/>
</dbReference>
<dbReference type="EMBL" id="JBHRVV010000001">
    <property type="protein sequence ID" value="MFC3457661.1"/>
    <property type="molecule type" value="Genomic_DNA"/>
</dbReference>
<dbReference type="SUPFAM" id="SSF47384">
    <property type="entry name" value="Homodimeric domain of signal transducing histidine kinase"/>
    <property type="match status" value="1"/>
</dbReference>
<dbReference type="Gene3D" id="3.30.450.40">
    <property type="match status" value="1"/>
</dbReference>
<dbReference type="Pfam" id="PF08447">
    <property type="entry name" value="PAS_3"/>
    <property type="match status" value="1"/>
</dbReference>
<sequence length="813" mass="88043">MADTDDQDYQSRRQFAELFQEAPMFMALLRGPEHRFEFVNPGYLHLIGQRAVLGHPIAEVLDDVAAQGYVEMLDQVYRSGTPITATGARYAMQAAPGAPMLDRYVDYVLQPVRAKDGRVGGVLVLGSDVTDRVQSEIRRDALARLTEALRELRSPEDIGHCAGRILGETLGASRAGFGLVGAAGDTLHIERDWCAEGAESMAGALDLRQFGGFIDALRRGQPVLVRDVHLDARTAASADALAALGAASFVNVPVLEDEQLVAMVFVNAARPRDWSPEDLALMREVAERAHTASSRLRSDIALAASEAMFRTIANAMPQMVWSTLPDGFHDYFNERWYEFTGMNPGSTDGVHWADMFHPDDRAPAWAAWRHSLASGETYEIQYRLRERSGAWRWVLGRAMPVRDVDGTIVRWMGTCTDIHDQKLAENALRMANQRKDDFLAMLAHELRNPLAPISTAAQVLRLRQGDPAYAQRAGEIIERQVRHMTELVDDLLDVSRVTRGLVQMERAPLELRAVLDAAVEQVRPLIEARHHALELSLPAGPVHVNGDRTRLVQAVSNLLNNAAKYTQQHGSLRLDLAVHGDQATITVQDNGSGIAPALLPQVFDLFTQGERTPDRAQGGLGLGLTLVKSIAQLHGGAVTADSGGQGQGSTFTISLPTIAGPTVAADAADAFASRVPGAAARPLRITVVDDNRDAGASLAAALEAQGHAVALFDDAEALLAALAVLEAPAKDGCDVYILDIGLPRIDGYELARRLRQHPAGRGALLVALTGYGQAHDFTLSKGAGFDHHLVKPANFEQLERILGEHPAGAPHAA</sequence>
<feature type="domain" description="PAS" evidence="9">
    <location>
        <begin position="305"/>
        <end position="375"/>
    </location>
</feature>
<protein>
    <recommendedName>
        <fullName evidence="2">histidine kinase</fullName>
        <ecNumber evidence="2">2.7.13.3</ecNumber>
    </recommendedName>
</protein>
<dbReference type="InterPro" id="IPR036097">
    <property type="entry name" value="HisK_dim/P_sf"/>
</dbReference>
<dbReference type="InterPro" id="IPR013656">
    <property type="entry name" value="PAS_4"/>
</dbReference>
<dbReference type="InterPro" id="IPR003594">
    <property type="entry name" value="HATPase_dom"/>
</dbReference>
<dbReference type="CDD" id="cd00082">
    <property type="entry name" value="HisKA"/>
    <property type="match status" value="1"/>
</dbReference>
<dbReference type="Pfam" id="PF02518">
    <property type="entry name" value="HATPase_c"/>
    <property type="match status" value="1"/>
</dbReference>
<dbReference type="InterPro" id="IPR003018">
    <property type="entry name" value="GAF"/>
</dbReference>
<dbReference type="Gene3D" id="3.30.565.10">
    <property type="entry name" value="Histidine kinase-like ATPase, C-terminal domain"/>
    <property type="match status" value="1"/>
</dbReference>
<evidence type="ECO:0000259" key="8">
    <source>
        <dbReference type="PROSITE" id="PS50110"/>
    </source>
</evidence>
<evidence type="ECO:0000313" key="11">
    <source>
        <dbReference type="EMBL" id="MFC3457661.1"/>
    </source>
</evidence>
<dbReference type="InterPro" id="IPR029016">
    <property type="entry name" value="GAF-like_dom_sf"/>
</dbReference>
<dbReference type="Gene3D" id="1.10.287.130">
    <property type="match status" value="1"/>
</dbReference>
<dbReference type="Pfam" id="PF01590">
    <property type="entry name" value="GAF"/>
    <property type="match status" value="1"/>
</dbReference>
<dbReference type="Gene3D" id="3.30.450.20">
    <property type="entry name" value="PAS domain"/>
    <property type="match status" value="2"/>
</dbReference>
<dbReference type="NCBIfam" id="TIGR00229">
    <property type="entry name" value="sensory_box"/>
    <property type="match status" value="1"/>
</dbReference>
<dbReference type="GO" id="GO:0005524">
    <property type="term" value="F:ATP binding"/>
    <property type="evidence" value="ECO:0007669"/>
    <property type="project" value="UniProtKB-KW"/>
</dbReference>
<dbReference type="CDD" id="cd00075">
    <property type="entry name" value="HATPase"/>
    <property type="match status" value="1"/>
</dbReference>
<evidence type="ECO:0000256" key="1">
    <source>
        <dbReference type="ARBA" id="ARBA00000085"/>
    </source>
</evidence>
<dbReference type="PROSITE" id="PS50113">
    <property type="entry name" value="PAC"/>
    <property type="match status" value="1"/>
</dbReference>
<dbReference type="SMART" id="SM00448">
    <property type="entry name" value="REC"/>
    <property type="match status" value="1"/>
</dbReference>
<dbReference type="Pfam" id="PF00072">
    <property type="entry name" value="Response_reg"/>
    <property type="match status" value="1"/>
</dbReference>
<dbReference type="SMART" id="SM00086">
    <property type="entry name" value="PAC"/>
    <property type="match status" value="1"/>
</dbReference>
<dbReference type="SMART" id="SM00388">
    <property type="entry name" value="HisKA"/>
    <property type="match status" value="1"/>
</dbReference>
<dbReference type="RefSeq" id="WP_312551761.1">
    <property type="nucleotide sequence ID" value="NZ_JBHRVV010000001.1"/>
</dbReference>
<dbReference type="InterPro" id="IPR001610">
    <property type="entry name" value="PAC"/>
</dbReference>
<dbReference type="InterPro" id="IPR013655">
    <property type="entry name" value="PAS_fold_3"/>
</dbReference>